<protein>
    <submittedName>
        <fullName evidence="1 2">Uncharacterized protein</fullName>
    </submittedName>
</protein>
<reference evidence="1" key="2">
    <citation type="submission" date="2017-06" db="EMBL/GenBank/DDBJ databases">
        <title>WGS assembly of Brachypodium distachyon.</title>
        <authorList>
            <consortium name="The International Brachypodium Initiative"/>
            <person name="Lucas S."/>
            <person name="Harmon-Smith M."/>
            <person name="Lail K."/>
            <person name="Tice H."/>
            <person name="Grimwood J."/>
            <person name="Bruce D."/>
            <person name="Barry K."/>
            <person name="Shu S."/>
            <person name="Lindquist E."/>
            <person name="Wang M."/>
            <person name="Pitluck S."/>
            <person name="Vogel J.P."/>
            <person name="Garvin D.F."/>
            <person name="Mockler T.C."/>
            <person name="Schmutz J."/>
            <person name="Rokhsar D."/>
            <person name="Bevan M.W."/>
        </authorList>
    </citation>
    <scope>NUCLEOTIDE SEQUENCE</scope>
    <source>
        <strain evidence="1">Bd21</strain>
    </source>
</reference>
<evidence type="ECO:0000313" key="3">
    <source>
        <dbReference type="Proteomes" id="UP000008810"/>
    </source>
</evidence>
<dbReference type="AlphaFoldDB" id="A0A2K2DE34"/>
<evidence type="ECO:0000313" key="1">
    <source>
        <dbReference type="EMBL" id="PNT72533.1"/>
    </source>
</evidence>
<dbReference type="EMBL" id="CM000881">
    <property type="protein sequence ID" value="PNT72533.1"/>
    <property type="molecule type" value="Genomic_DNA"/>
</dbReference>
<organism evidence="1">
    <name type="scientific">Brachypodium distachyon</name>
    <name type="common">Purple false brome</name>
    <name type="synonym">Trachynia distachya</name>
    <dbReference type="NCBI Taxonomy" id="15368"/>
    <lineage>
        <taxon>Eukaryota</taxon>
        <taxon>Viridiplantae</taxon>
        <taxon>Streptophyta</taxon>
        <taxon>Embryophyta</taxon>
        <taxon>Tracheophyta</taxon>
        <taxon>Spermatophyta</taxon>
        <taxon>Magnoliopsida</taxon>
        <taxon>Liliopsida</taxon>
        <taxon>Poales</taxon>
        <taxon>Poaceae</taxon>
        <taxon>BOP clade</taxon>
        <taxon>Pooideae</taxon>
        <taxon>Stipodae</taxon>
        <taxon>Brachypodieae</taxon>
        <taxon>Brachypodium</taxon>
    </lineage>
</organism>
<keyword evidence="3" id="KW-1185">Reference proteome</keyword>
<gene>
    <name evidence="1" type="ORF">BRADI_2g45675v3</name>
</gene>
<reference evidence="1 2" key="1">
    <citation type="journal article" date="2010" name="Nature">
        <title>Genome sequencing and analysis of the model grass Brachypodium distachyon.</title>
        <authorList>
            <consortium name="International Brachypodium Initiative"/>
        </authorList>
    </citation>
    <scope>NUCLEOTIDE SEQUENCE [LARGE SCALE GENOMIC DNA]</scope>
    <source>
        <strain evidence="1 2">Bd21</strain>
    </source>
</reference>
<reference evidence="2" key="3">
    <citation type="submission" date="2018-08" db="UniProtKB">
        <authorList>
            <consortium name="EnsemblPlants"/>
        </authorList>
    </citation>
    <scope>IDENTIFICATION</scope>
    <source>
        <strain evidence="2">cv. Bd21</strain>
    </source>
</reference>
<sequence>MAGSKGPCQVCGKPSGPCNIKPKIKSFFCINIIKDFDDHVKFPETTTNILRIPKRGDMFIYAREPDVPEVARLIQFHIGKVNSVSYRY</sequence>
<dbReference type="EnsemblPlants" id="PNT72533">
    <property type="protein sequence ID" value="PNT72533"/>
    <property type="gene ID" value="BRADI_2g45675v3"/>
</dbReference>
<dbReference type="Proteomes" id="UP000008810">
    <property type="component" value="Chromosome 2"/>
</dbReference>
<dbReference type="InParanoid" id="A0A2K2DE34"/>
<proteinExistence type="predicted"/>
<dbReference type="Gramene" id="PNT72533">
    <property type="protein sequence ID" value="PNT72533"/>
    <property type="gene ID" value="BRADI_2g45675v3"/>
</dbReference>
<name>A0A2K2DE34_BRADI</name>
<evidence type="ECO:0000313" key="2">
    <source>
        <dbReference type="EnsemblPlants" id="PNT72533"/>
    </source>
</evidence>
<accession>A0A2K2DE34</accession>